<evidence type="ECO:0000256" key="3">
    <source>
        <dbReference type="SAM" id="MobiDB-lite"/>
    </source>
</evidence>
<reference evidence="5 7" key="1">
    <citation type="submission" date="2020-01" db="EMBL/GenBank/DDBJ databases">
        <authorList>
            <person name="Mishra B."/>
        </authorList>
    </citation>
    <scope>NUCLEOTIDE SEQUENCE [LARGE SCALE GENOMIC DNA]</scope>
</reference>
<dbReference type="Pfam" id="PF00443">
    <property type="entry name" value="UCH"/>
    <property type="match status" value="1"/>
</dbReference>
<evidence type="ECO:0000313" key="6">
    <source>
        <dbReference type="EMBL" id="CAA7055747.1"/>
    </source>
</evidence>
<evidence type="ECO:0000259" key="4">
    <source>
        <dbReference type="Pfam" id="PF00443"/>
    </source>
</evidence>
<evidence type="ECO:0000256" key="2">
    <source>
        <dbReference type="ARBA" id="ARBA00022801"/>
    </source>
</evidence>
<keyword evidence="2" id="KW-0378">Hydrolase</keyword>
<dbReference type="EMBL" id="CACVBM020000864">
    <property type="protein sequence ID" value="CAA7024059.1"/>
    <property type="molecule type" value="Genomic_DNA"/>
</dbReference>
<dbReference type="PANTHER" id="PTHR22975:SF9">
    <property type="entry name" value="ECHINUS SPLICE FORM 3"/>
    <property type="match status" value="1"/>
</dbReference>
<gene>
    <name evidence="5" type="ORF">MERR_LOCUS11294</name>
    <name evidence="6" type="ORF">MERR_LOCUS42983</name>
</gene>
<accession>A0A6D2IDH3</accession>
<dbReference type="InterPro" id="IPR052398">
    <property type="entry name" value="Ubiquitin_hydrolase_53/54"/>
</dbReference>
<protein>
    <recommendedName>
        <fullName evidence="4">Peptidase C19 ubiquitin carboxyl-terminal hydrolase domain-containing protein</fullName>
    </recommendedName>
</protein>
<feature type="compositionally biased region" description="Basic and acidic residues" evidence="3">
    <location>
        <begin position="9"/>
        <end position="19"/>
    </location>
</feature>
<sequence>MASSSDVPESEKVKQIDHEIDPDDLSETQENSPMKHATCVLALNTILKSLMKIRVFISHVKLAICQETHEGFTKYLLSLNYHDFLSELSRNPPLEENGVSEILVTVLNLLPDWNHDFVFDSGFEHFSFEKMLYLIKYNLRRVCKCEKQSRVQRLIEKLPSVFTIVLQWEKNETEQEIYETVSALATEMDISEIYKYEEGHCPDTKYHLVSMVCAHGDQFSCVALENYRWVRYFGNEEEVIGNWDTVLSMFMQLNMRPEIVFFENAVKREKIVNDQIDTKVALEWKLAQRDWFSQLHLLELQAMKRNLAEE</sequence>
<name>A0A6D2IDH3_9BRAS</name>
<dbReference type="GO" id="GO:0016579">
    <property type="term" value="P:protein deubiquitination"/>
    <property type="evidence" value="ECO:0007669"/>
    <property type="project" value="InterPro"/>
</dbReference>
<feature type="region of interest" description="Disordered" evidence="3">
    <location>
        <begin position="1"/>
        <end position="31"/>
    </location>
</feature>
<dbReference type="PANTHER" id="PTHR22975">
    <property type="entry name" value="UBIQUITIN SPECIFIC PROTEINASE"/>
    <property type="match status" value="1"/>
</dbReference>
<dbReference type="Proteomes" id="UP000467841">
    <property type="component" value="Unassembled WGS sequence"/>
</dbReference>
<dbReference type="EMBL" id="CACVBM020001607">
    <property type="protein sequence ID" value="CAA7055747.1"/>
    <property type="molecule type" value="Genomic_DNA"/>
</dbReference>
<keyword evidence="7" id="KW-1185">Reference proteome</keyword>
<dbReference type="OrthoDB" id="205782at2759"/>
<feature type="domain" description="Peptidase C19 ubiquitin carboxyl-terminal hydrolase" evidence="4">
    <location>
        <begin position="131"/>
        <end position="232"/>
    </location>
</feature>
<keyword evidence="1" id="KW-0833">Ubl conjugation pathway</keyword>
<dbReference type="InterPro" id="IPR001394">
    <property type="entry name" value="Peptidase_C19_UCH"/>
</dbReference>
<organism evidence="5 7">
    <name type="scientific">Microthlaspi erraticum</name>
    <dbReference type="NCBI Taxonomy" id="1685480"/>
    <lineage>
        <taxon>Eukaryota</taxon>
        <taxon>Viridiplantae</taxon>
        <taxon>Streptophyta</taxon>
        <taxon>Embryophyta</taxon>
        <taxon>Tracheophyta</taxon>
        <taxon>Spermatophyta</taxon>
        <taxon>Magnoliopsida</taxon>
        <taxon>eudicotyledons</taxon>
        <taxon>Gunneridae</taxon>
        <taxon>Pentapetalae</taxon>
        <taxon>rosids</taxon>
        <taxon>malvids</taxon>
        <taxon>Brassicales</taxon>
        <taxon>Brassicaceae</taxon>
        <taxon>Coluteocarpeae</taxon>
        <taxon>Microthlaspi</taxon>
    </lineage>
</organism>
<dbReference type="Gene3D" id="3.90.70.10">
    <property type="entry name" value="Cysteine proteinases"/>
    <property type="match status" value="1"/>
</dbReference>
<evidence type="ECO:0000313" key="7">
    <source>
        <dbReference type="Proteomes" id="UP000467841"/>
    </source>
</evidence>
<dbReference type="GO" id="GO:0004843">
    <property type="term" value="F:cysteine-type deubiquitinase activity"/>
    <property type="evidence" value="ECO:0007669"/>
    <property type="project" value="InterPro"/>
</dbReference>
<proteinExistence type="predicted"/>
<evidence type="ECO:0000256" key="1">
    <source>
        <dbReference type="ARBA" id="ARBA00022786"/>
    </source>
</evidence>
<evidence type="ECO:0000313" key="5">
    <source>
        <dbReference type="EMBL" id="CAA7024059.1"/>
    </source>
</evidence>
<dbReference type="AlphaFoldDB" id="A0A6D2IDH3"/>